<evidence type="ECO:0000256" key="10">
    <source>
        <dbReference type="SAM" id="MobiDB-lite"/>
    </source>
</evidence>
<dbReference type="Proteomes" id="UP000700334">
    <property type="component" value="Unassembled WGS sequence"/>
</dbReference>
<dbReference type="SUPFAM" id="SSF54928">
    <property type="entry name" value="RNA-binding domain, RBD"/>
    <property type="match status" value="2"/>
</dbReference>
<keyword evidence="3" id="KW-0488">Methylation</keyword>
<dbReference type="FunFam" id="3.30.70.330:FF:000278">
    <property type="entry name" value="Nucleolin"/>
    <property type="match status" value="1"/>
</dbReference>
<dbReference type="Gene3D" id="3.30.70.330">
    <property type="match status" value="2"/>
</dbReference>
<dbReference type="PROSITE" id="PS50102">
    <property type="entry name" value="RRM"/>
    <property type="match status" value="2"/>
</dbReference>
<accession>A0A8J6AKX7</accession>
<evidence type="ECO:0000313" key="12">
    <source>
        <dbReference type="EMBL" id="KAG8520937.1"/>
    </source>
</evidence>
<evidence type="ECO:0000256" key="1">
    <source>
        <dbReference type="ARBA" id="ARBA00004604"/>
    </source>
</evidence>
<dbReference type="InterPro" id="IPR052462">
    <property type="entry name" value="SLIRP/GR-RBP-like"/>
</dbReference>
<dbReference type="CDD" id="cd12406">
    <property type="entry name" value="RRM4_NCL"/>
    <property type="match status" value="1"/>
</dbReference>
<evidence type="ECO:0000256" key="9">
    <source>
        <dbReference type="PROSITE-ProRule" id="PRU00176"/>
    </source>
</evidence>
<dbReference type="GO" id="GO:0003677">
    <property type="term" value="F:DNA binding"/>
    <property type="evidence" value="ECO:0007669"/>
    <property type="project" value="UniProtKB-KW"/>
</dbReference>
<dbReference type="FunFam" id="3.30.70.330:FF:000265">
    <property type="entry name" value="nucleolin isoform X1"/>
    <property type="match status" value="1"/>
</dbReference>
<dbReference type="SMART" id="SM00360">
    <property type="entry name" value="RRM"/>
    <property type="match status" value="2"/>
</dbReference>
<dbReference type="PANTHER" id="PTHR48027">
    <property type="entry name" value="HETEROGENEOUS NUCLEAR RIBONUCLEOPROTEIN 87F-RELATED"/>
    <property type="match status" value="1"/>
</dbReference>
<keyword evidence="6 9" id="KW-0694">RNA-binding</keyword>
<dbReference type="InterPro" id="IPR035979">
    <property type="entry name" value="RBD_domain_sf"/>
</dbReference>
<keyword evidence="5" id="KW-0677">Repeat</keyword>
<evidence type="ECO:0000256" key="6">
    <source>
        <dbReference type="ARBA" id="ARBA00022884"/>
    </source>
</evidence>
<keyword evidence="7" id="KW-0238">DNA-binding</keyword>
<dbReference type="InterPro" id="IPR034235">
    <property type="entry name" value="Nucleolin_RRM4"/>
</dbReference>
<protein>
    <recommendedName>
        <fullName evidence="2">Nucleolin</fullName>
    </recommendedName>
</protein>
<dbReference type="AlphaFoldDB" id="A0A8J6AKX7"/>
<evidence type="ECO:0000256" key="2">
    <source>
        <dbReference type="ARBA" id="ARBA00017108"/>
    </source>
</evidence>
<evidence type="ECO:0000256" key="7">
    <source>
        <dbReference type="ARBA" id="ARBA00023125"/>
    </source>
</evidence>
<evidence type="ECO:0000256" key="3">
    <source>
        <dbReference type="ARBA" id="ARBA00022481"/>
    </source>
</evidence>
<dbReference type="CDD" id="cd12405">
    <property type="entry name" value="RRM3_NCL"/>
    <property type="match status" value="1"/>
</dbReference>
<evidence type="ECO:0000313" key="13">
    <source>
        <dbReference type="Proteomes" id="UP000700334"/>
    </source>
</evidence>
<keyword evidence="4" id="KW-0597">Phosphoprotein</keyword>
<name>A0A8J6AKX7_GALPY</name>
<comment type="caution">
    <text evidence="12">The sequence shown here is derived from an EMBL/GenBank/DDBJ whole genome shotgun (WGS) entry which is preliminary data.</text>
</comment>
<dbReference type="Pfam" id="PF00076">
    <property type="entry name" value="RRM_1"/>
    <property type="match status" value="2"/>
</dbReference>
<feature type="domain" description="RRM" evidence="11">
    <location>
        <begin position="10"/>
        <end position="84"/>
    </location>
</feature>
<dbReference type="GO" id="GO:0005730">
    <property type="term" value="C:nucleolus"/>
    <property type="evidence" value="ECO:0007669"/>
    <property type="project" value="UniProtKB-SubCell"/>
</dbReference>
<gene>
    <name evidence="12" type="ORF">J0S82_014057</name>
</gene>
<comment type="subcellular location">
    <subcellularLocation>
        <location evidence="1">Nucleus</location>
        <location evidence="1">Nucleolus</location>
    </subcellularLocation>
</comment>
<keyword evidence="13" id="KW-1185">Reference proteome</keyword>
<reference evidence="12" key="1">
    <citation type="journal article" date="2021" name="Evol. Appl.">
        <title>The genome of the Pyrenean desman and the effects of bottlenecks and inbreeding on the genomic landscape of an endangered species.</title>
        <authorList>
            <person name="Escoda L."/>
            <person name="Castresana J."/>
        </authorList>
    </citation>
    <scope>NUCLEOTIDE SEQUENCE</scope>
    <source>
        <strain evidence="12">IBE-C5619</strain>
    </source>
</reference>
<evidence type="ECO:0000256" key="5">
    <source>
        <dbReference type="ARBA" id="ARBA00022737"/>
    </source>
</evidence>
<feature type="domain" description="RRM" evidence="11">
    <location>
        <begin position="96"/>
        <end position="171"/>
    </location>
</feature>
<dbReference type="OrthoDB" id="167718at2759"/>
<sequence length="235" mass="24793">MASLFVGESKTLVLSNLSYSATEETLQEVFEKATFIKVPQNQNGKSKGYAFIEFASFEDAKEALNSCNKREIEGRAIRLELQGPRGSPNARSQPSKTLFVKGLSEETTEETLKESFDGSVRARIVTDRETGSSKGFGFVDFNSEEDAKAAKEAMEDGEIDGNKVTLDWAKPKGEGGFGGRGGGRGGFGGRGGGRGGRGGGFGGRGRGGFGGRGGFRGGRGGGGDHKPQGKKTKFE</sequence>
<feature type="compositionally biased region" description="Basic and acidic residues" evidence="10">
    <location>
        <begin position="222"/>
        <end position="235"/>
    </location>
</feature>
<dbReference type="GO" id="GO:0003723">
    <property type="term" value="F:RNA binding"/>
    <property type="evidence" value="ECO:0007669"/>
    <property type="project" value="UniProtKB-UniRule"/>
</dbReference>
<proteinExistence type="predicted"/>
<dbReference type="InterPro" id="IPR000504">
    <property type="entry name" value="RRM_dom"/>
</dbReference>
<dbReference type="InterPro" id="IPR003954">
    <property type="entry name" value="RRM_euk-type"/>
</dbReference>
<evidence type="ECO:0000256" key="8">
    <source>
        <dbReference type="ARBA" id="ARBA00023242"/>
    </source>
</evidence>
<evidence type="ECO:0000256" key="4">
    <source>
        <dbReference type="ARBA" id="ARBA00022553"/>
    </source>
</evidence>
<organism evidence="12 13">
    <name type="scientific">Galemys pyrenaicus</name>
    <name type="common">Iberian desman</name>
    <name type="synonym">Pyrenean desman</name>
    <dbReference type="NCBI Taxonomy" id="202257"/>
    <lineage>
        <taxon>Eukaryota</taxon>
        <taxon>Metazoa</taxon>
        <taxon>Chordata</taxon>
        <taxon>Craniata</taxon>
        <taxon>Vertebrata</taxon>
        <taxon>Euteleostomi</taxon>
        <taxon>Mammalia</taxon>
        <taxon>Eutheria</taxon>
        <taxon>Laurasiatheria</taxon>
        <taxon>Eulipotyphla</taxon>
        <taxon>Talpidae</taxon>
        <taxon>Galemys</taxon>
    </lineage>
</organism>
<dbReference type="InterPro" id="IPR012677">
    <property type="entry name" value="Nucleotide-bd_a/b_plait_sf"/>
</dbReference>
<keyword evidence="8" id="KW-0539">Nucleus</keyword>
<dbReference type="EMBL" id="JAGFMF010011501">
    <property type="protein sequence ID" value="KAG8520937.1"/>
    <property type="molecule type" value="Genomic_DNA"/>
</dbReference>
<dbReference type="SMART" id="SM00361">
    <property type="entry name" value="RRM_1"/>
    <property type="match status" value="2"/>
</dbReference>
<dbReference type="InterPro" id="IPR034234">
    <property type="entry name" value="Nucleolin_RRM3"/>
</dbReference>
<feature type="region of interest" description="Disordered" evidence="10">
    <location>
        <begin position="166"/>
        <end position="235"/>
    </location>
</feature>
<feature type="compositionally biased region" description="Gly residues" evidence="10">
    <location>
        <begin position="174"/>
        <end position="221"/>
    </location>
</feature>
<evidence type="ECO:0000259" key="11">
    <source>
        <dbReference type="PROSITE" id="PS50102"/>
    </source>
</evidence>